<accession>A0AAW1MEI3</accession>
<evidence type="ECO:0000313" key="2">
    <source>
        <dbReference type="Proteomes" id="UP001458880"/>
    </source>
</evidence>
<protein>
    <submittedName>
        <fullName evidence="1">Uncharacterized protein</fullName>
    </submittedName>
</protein>
<sequence>MRSLYARHRPKHDSSGNLRGRVNRIPCSVRELEVLDVGESFNGTAWLWSRLSRGPVAGRQREVHSPGKAEASRRTTIAERIVAALVLENAESVRVQRRSSSRIAEIVRTTAMYGGVNGFNRSMYADT</sequence>
<dbReference type="EMBL" id="JASPKY010000046">
    <property type="protein sequence ID" value="KAK9745740.1"/>
    <property type="molecule type" value="Genomic_DNA"/>
</dbReference>
<keyword evidence="2" id="KW-1185">Reference proteome</keyword>
<dbReference type="Proteomes" id="UP001458880">
    <property type="component" value="Unassembled WGS sequence"/>
</dbReference>
<reference evidence="1 2" key="1">
    <citation type="journal article" date="2024" name="BMC Genomics">
        <title>De novo assembly and annotation of Popillia japonica's genome with initial clues to its potential as an invasive pest.</title>
        <authorList>
            <person name="Cucini C."/>
            <person name="Boschi S."/>
            <person name="Funari R."/>
            <person name="Cardaioli E."/>
            <person name="Iannotti N."/>
            <person name="Marturano G."/>
            <person name="Paoli F."/>
            <person name="Bruttini M."/>
            <person name="Carapelli A."/>
            <person name="Frati F."/>
            <person name="Nardi F."/>
        </authorList>
    </citation>
    <scope>NUCLEOTIDE SEQUENCE [LARGE SCALE GENOMIC DNA]</scope>
    <source>
        <strain evidence="1">DMR45628</strain>
    </source>
</reference>
<proteinExistence type="predicted"/>
<name>A0AAW1MEI3_POPJA</name>
<gene>
    <name evidence="1" type="ORF">QE152_g6669</name>
</gene>
<comment type="caution">
    <text evidence="1">The sequence shown here is derived from an EMBL/GenBank/DDBJ whole genome shotgun (WGS) entry which is preliminary data.</text>
</comment>
<dbReference type="AlphaFoldDB" id="A0AAW1MEI3"/>
<organism evidence="1 2">
    <name type="scientific">Popillia japonica</name>
    <name type="common">Japanese beetle</name>
    <dbReference type="NCBI Taxonomy" id="7064"/>
    <lineage>
        <taxon>Eukaryota</taxon>
        <taxon>Metazoa</taxon>
        <taxon>Ecdysozoa</taxon>
        <taxon>Arthropoda</taxon>
        <taxon>Hexapoda</taxon>
        <taxon>Insecta</taxon>
        <taxon>Pterygota</taxon>
        <taxon>Neoptera</taxon>
        <taxon>Endopterygota</taxon>
        <taxon>Coleoptera</taxon>
        <taxon>Polyphaga</taxon>
        <taxon>Scarabaeiformia</taxon>
        <taxon>Scarabaeidae</taxon>
        <taxon>Rutelinae</taxon>
        <taxon>Popillia</taxon>
    </lineage>
</organism>
<evidence type="ECO:0000313" key="1">
    <source>
        <dbReference type="EMBL" id="KAK9745740.1"/>
    </source>
</evidence>